<keyword evidence="6" id="KW-0472">Membrane</keyword>
<evidence type="ECO:0000313" key="9">
    <source>
        <dbReference type="Proteomes" id="UP000051260"/>
    </source>
</evidence>
<dbReference type="PANTHER" id="PTHR35093">
    <property type="entry name" value="OUTER MEMBRANE PROTEIN NMB0088-RELATED"/>
    <property type="match status" value="1"/>
</dbReference>
<dbReference type="EMBL" id="CYUD01000003">
    <property type="protein sequence ID" value="CUJ93480.1"/>
    <property type="molecule type" value="Genomic_DNA"/>
</dbReference>
<keyword evidence="7" id="KW-0998">Cell outer membrane</keyword>
<organism evidence="8 9">
    <name type="scientific">Ruegeria denitrificans</name>
    <dbReference type="NCBI Taxonomy" id="1715692"/>
    <lineage>
        <taxon>Bacteria</taxon>
        <taxon>Pseudomonadati</taxon>
        <taxon>Pseudomonadota</taxon>
        <taxon>Alphaproteobacteria</taxon>
        <taxon>Rhodobacterales</taxon>
        <taxon>Roseobacteraceae</taxon>
        <taxon>Ruegeria</taxon>
    </lineage>
</organism>
<dbReference type="Gene3D" id="2.40.160.60">
    <property type="entry name" value="Outer membrane protein transport protein (OMPP1/FadL/TodX)"/>
    <property type="match status" value="1"/>
</dbReference>
<evidence type="ECO:0000256" key="4">
    <source>
        <dbReference type="ARBA" id="ARBA00022692"/>
    </source>
</evidence>
<evidence type="ECO:0000256" key="1">
    <source>
        <dbReference type="ARBA" id="ARBA00004571"/>
    </source>
</evidence>
<evidence type="ECO:0000256" key="5">
    <source>
        <dbReference type="ARBA" id="ARBA00022729"/>
    </source>
</evidence>
<dbReference type="OrthoDB" id="6679728at2"/>
<comment type="similarity">
    <text evidence="2">Belongs to the OmpP1/FadL family.</text>
</comment>
<dbReference type="GO" id="GO:0015483">
    <property type="term" value="F:long-chain fatty acid transporting porin activity"/>
    <property type="evidence" value="ECO:0007669"/>
    <property type="project" value="TreeGrafter"/>
</dbReference>
<dbReference type="AlphaFoldDB" id="A0A0P1I6R1"/>
<accession>A0A0P1I6R1</accession>
<reference evidence="9" key="1">
    <citation type="submission" date="2015-09" db="EMBL/GenBank/DDBJ databases">
        <authorList>
            <person name="Rodrigo-Torres L."/>
            <person name="Arahal D.R."/>
        </authorList>
    </citation>
    <scope>NUCLEOTIDE SEQUENCE [LARGE SCALE GENOMIC DNA]</scope>
    <source>
        <strain evidence="9">CECT 5091</strain>
    </source>
</reference>
<dbReference type="Pfam" id="PF03349">
    <property type="entry name" value="Toluene_X"/>
    <property type="match status" value="1"/>
</dbReference>
<dbReference type="GO" id="GO:0009279">
    <property type="term" value="C:cell outer membrane"/>
    <property type="evidence" value="ECO:0007669"/>
    <property type="project" value="UniProtKB-SubCell"/>
</dbReference>
<dbReference type="RefSeq" id="WP_058281078.1">
    <property type="nucleotide sequence ID" value="NZ_CYUD01000003.1"/>
</dbReference>
<gene>
    <name evidence="8" type="ORF">RUE5091_01353</name>
</gene>
<keyword evidence="5" id="KW-0732">Signal</keyword>
<protein>
    <submittedName>
        <fullName evidence="8">Outer membrane protein transport protein (OMPP1/FadL/TodX)</fullName>
    </submittedName>
</protein>
<dbReference type="Proteomes" id="UP000051260">
    <property type="component" value="Unassembled WGS sequence"/>
</dbReference>
<evidence type="ECO:0000256" key="6">
    <source>
        <dbReference type="ARBA" id="ARBA00023136"/>
    </source>
</evidence>
<evidence type="ECO:0000256" key="3">
    <source>
        <dbReference type="ARBA" id="ARBA00022452"/>
    </source>
</evidence>
<dbReference type="PANTHER" id="PTHR35093:SF8">
    <property type="entry name" value="OUTER MEMBRANE PROTEIN NMB0088-RELATED"/>
    <property type="match status" value="1"/>
</dbReference>
<dbReference type="InterPro" id="IPR005017">
    <property type="entry name" value="OMPP1/FadL/TodX"/>
</dbReference>
<dbReference type="STRING" id="1715692.RUE5091_01353"/>
<evidence type="ECO:0000256" key="7">
    <source>
        <dbReference type="ARBA" id="ARBA00023237"/>
    </source>
</evidence>
<dbReference type="SUPFAM" id="SSF56935">
    <property type="entry name" value="Porins"/>
    <property type="match status" value="1"/>
</dbReference>
<keyword evidence="3" id="KW-1134">Transmembrane beta strand</keyword>
<keyword evidence="9" id="KW-1185">Reference proteome</keyword>
<evidence type="ECO:0000256" key="2">
    <source>
        <dbReference type="ARBA" id="ARBA00008163"/>
    </source>
</evidence>
<keyword evidence="4" id="KW-0812">Transmembrane</keyword>
<proteinExistence type="inferred from homology"/>
<name>A0A0P1I6R1_9RHOB</name>
<comment type="subcellular location">
    <subcellularLocation>
        <location evidence="1">Cell outer membrane</location>
        <topology evidence="1">Multi-pass membrane protein</topology>
    </subcellularLocation>
</comment>
<evidence type="ECO:0000313" key="8">
    <source>
        <dbReference type="EMBL" id="CUJ93480.1"/>
    </source>
</evidence>
<sequence length="376" mass="39785">MKKALLQACAVCVGTTGAYAGGIDRSGQGINLIFEEGTVVQFGLSYTDPDVSGTMPNIFGAGEPVDSGNIANDFFTPHLGFKTALTDQLDLAIIYDEPFGADIAYSSAYPLSINPFNPTQANSLRAQADIDAITALLRYKFDNGFSALGGVRVQRVSEARIGVPIVGDYSFDAGSEVDFGYVIGVAWEKPEIAARVALTYNSKITHNLSQTEVIGGASFETSTEVDTPQSVNLDFQTGVAPKTLLFGSIRWVDWPQLDVAPPVYTAAVGSSLVDYDNATYTYSLGLGYQFTDEFAGAVTLGYETDEGIPVSNLSPTDGFWSVGLGGTYSLEKAKISAGVRYTDIGDATADGAFGQTADFTGNSAWSVGFQITYSLG</sequence>